<protein>
    <recommendedName>
        <fullName evidence="3">non-specific serine/threonine protein kinase</fullName>
        <ecNumber evidence="3">2.7.11.1</ecNumber>
    </recommendedName>
</protein>
<dbReference type="OrthoDB" id="248923at2759"/>
<comment type="subcellular location">
    <subcellularLocation>
        <location evidence="1">Cytoplasm</location>
    </subcellularLocation>
</comment>
<comment type="catalytic activity">
    <reaction evidence="11">
        <text>L-seryl-[protein] + ATP = O-phospho-L-seryl-[protein] + ADP + H(+)</text>
        <dbReference type="Rhea" id="RHEA:17989"/>
        <dbReference type="Rhea" id="RHEA-COMP:9863"/>
        <dbReference type="Rhea" id="RHEA-COMP:11604"/>
        <dbReference type="ChEBI" id="CHEBI:15378"/>
        <dbReference type="ChEBI" id="CHEBI:29999"/>
        <dbReference type="ChEBI" id="CHEBI:30616"/>
        <dbReference type="ChEBI" id="CHEBI:83421"/>
        <dbReference type="ChEBI" id="CHEBI:456216"/>
        <dbReference type="EC" id="2.7.11.1"/>
    </reaction>
</comment>
<gene>
    <name evidence="15" type="ORF">MOQ_000013</name>
</gene>
<dbReference type="InterPro" id="IPR050629">
    <property type="entry name" value="STE20/SPS1-PAK"/>
</dbReference>
<dbReference type="GO" id="GO:0004674">
    <property type="term" value="F:protein serine/threonine kinase activity"/>
    <property type="evidence" value="ECO:0007669"/>
    <property type="project" value="UniProtKB-KW"/>
</dbReference>
<feature type="domain" description="Protein kinase" evidence="14">
    <location>
        <begin position="77"/>
        <end position="330"/>
    </location>
</feature>
<dbReference type="GO" id="GO:0005737">
    <property type="term" value="C:cytoplasm"/>
    <property type="evidence" value="ECO:0007669"/>
    <property type="project" value="UniProtKB-SubCell"/>
</dbReference>
<keyword evidence="5" id="KW-0723">Serine/threonine-protein kinase</keyword>
<dbReference type="InterPro" id="IPR011009">
    <property type="entry name" value="Kinase-like_dom_sf"/>
</dbReference>
<proteinExistence type="inferred from homology"/>
<evidence type="ECO:0000256" key="13">
    <source>
        <dbReference type="SAM" id="MobiDB-lite"/>
    </source>
</evidence>
<evidence type="ECO:0000256" key="4">
    <source>
        <dbReference type="ARBA" id="ARBA00022490"/>
    </source>
</evidence>
<dbReference type="SMART" id="SM00220">
    <property type="entry name" value="S_TKc"/>
    <property type="match status" value="1"/>
</dbReference>
<dbReference type="InterPro" id="IPR017441">
    <property type="entry name" value="Protein_kinase_ATP_BS"/>
</dbReference>
<comment type="catalytic activity">
    <reaction evidence="10">
        <text>L-threonyl-[protein] + ATP = O-phospho-L-threonyl-[protein] + ADP + H(+)</text>
        <dbReference type="Rhea" id="RHEA:46608"/>
        <dbReference type="Rhea" id="RHEA-COMP:11060"/>
        <dbReference type="Rhea" id="RHEA-COMP:11605"/>
        <dbReference type="ChEBI" id="CHEBI:15378"/>
        <dbReference type="ChEBI" id="CHEBI:30013"/>
        <dbReference type="ChEBI" id="CHEBI:30616"/>
        <dbReference type="ChEBI" id="CHEBI:61977"/>
        <dbReference type="ChEBI" id="CHEBI:456216"/>
        <dbReference type="EC" id="2.7.11.1"/>
    </reaction>
</comment>
<keyword evidence="16" id="KW-1185">Reference proteome</keyword>
<dbReference type="PROSITE" id="PS50011">
    <property type="entry name" value="PROTEIN_KINASE_DOM"/>
    <property type="match status" value="1"/>
</dbReference>
<feature type="binding site" evidence="12">
    <location>
        <position position="106"/>
    </location>
    <ligand>
        <name>ATP</name>
        <dbReference type="ChEBI" id="CHEBI:30616"/>
    </ligand>
</feature>
<evidence type="ECO:0000256" key="10">
    <source>
        <dbReference type="ARBA" id="ARBA00047899"/>
    </source>
</evidence>
<keyword evidence="7 12" id="KW-0547">Nucleotide-binding</keyword>
<dbReference type="EMBL" id="AHKC01000028">
    <property type="protein sequence ID" value="EKF39755.1"/>
    <property type="molecule type" value="Genomic_DNA"/>
</dbReference>
<feature type="region of interest" description="Disordered" evidence="13">
    <location>
        <begin position="373"/>
        <end position="401"/>
    </location>
</feature>
<dbReference type="InterPro" id="IPR000719">
    <property type="entry name" value="Prot_kinase_dom"/>
</dbReference>
<dbReference type="PANTHER" id="PTHR48012">
    <property type="entry name" value="STERILE20-LIKE KINASE, ISOFORM B-RELATED"/>
    <property type="match status" value="1"/>
</dbReference>
<comment type="caution">
    <text evidence="15">The sequence shown here is derived from an EMBL/GenBank/DDBJ whole genome shotgun (WGS) entry which is preliminary data.</text>
</comment>
<keyword evidence="6" id="KW-0808">Transferase</keyword>
<dbReference type="AlphaFoldDB" id="K2NJZ4"/>
<evidence type="ECO:0000256" key="9">
    <source>
        <dbReference type="ARBA" id="ARBA00022840"/>
    </source>
</evidence>
<feature type="non-terminal residue" evidence="15">
    <location>
        <position position="1"/>
    </location>
</feature>
<organism evidence="15 16">
    <name type="scientific">Trypanosoma cruzi marinkellei</name>
    <dbReference type="NCBI Taxonomy" id="85056"/>
    <lineage>
        <taxon>Eukaryota</taxon>
        <taxon>Discoba</taxon>
        <taxon>Euglenozoa</taxon>
        <taxon>Kinetoplastea</taxon>
        <taxon>Metakinetoplastina</taxon>
        <taxon>Trypanosomatida</taxon>
        <taxon>Trypanosomatidae</taxon>
        <taxon>Trypanosoma</taxon>
        <taxon>Schizotrypanum</taxon>
    </lineage>
</organism>
<dbReference type="EC" id="2.7.11.1" evidence="3"/>
<comment type="similarity">
    <text evidence="2">Belongs to the protein kinase superfamily. STE Ser/Thr protein kinase family. STE20 subfamily.</text>
</comment>
<evidence type="ECO:0000256" key="7">
    <source>
        <dbReference type="ARBA" id="ARBA00022741"/>
    </source>
</evidence>
<evidence type="ECO:0000256" key="8">
    <source>
        <dbReference type="ARBA" id="ARBA00022777"/>
    </source>
</evidence>
<keyword evidence="8 15" id="KW-0418">Kinase</keyword>
<keyword evidence="4" id="KW-0963">Cytoplasm</keyword>
<evidence type="ECO:0000313" key="15">
    <source>
        <dbReference type="EMBL" id="EKF39755.1"/>
    </source>
</evidence>
<evidence type="ECO:0000256" key="3">
    <source>
        <dbReference type="ARBA" id="ARBA00012513"/>
    </source>
</evidence>
<accession>K2NJZ4</accession>
<dbReference type="FunFam" id="1.10.510.10:FF:000837">
    <property type="entry name" value="STE family protein kinase"/>
    <property type="match status" value="1"/>
</dbReference>
<keyword evidence="9 12" id="KW-0067">ATP-binding</keyword>
<evidence type="ECO:0000259" key="14">
    <source>
        <dbReference type="PROSITE" id="PS50011"/>
    </source>
</evidence>
<dbReference type="GO" id="GO:0005524">
    <property type="term" value="F:ATP binding"/>
    <property type="evidence" value="ECO:0007669"/>
    <property type="project" value="UniProtKB-UniRule"/>
</dbReference>
<reference evidence="15 16" key="1">
    <citation type="journal article" date="2012" name="BMC Genomics">
        <title>Comparative genomic analysis of human infective Trypanosoma cruzi lineages with the bat-restricted subspecies T. cruzi marinkellei.</title>
        <authorList>
            <person name="Franzen O."/>
            <person name="Talavera-Lopez C."/>
            <person name="Ochaya S."/>
            <person name="Butler C.E."/>
            <person name="Messenger L.A."/>
            <person name="Lewis M.D."/>
            <person name="Llewellyn M.S."/>
            <person name="Marinkelle C.J."/>
            <person name="Tyler K.M."/>
            <person name="Miles M.A."/>
            <person name="Andersson B."/>
        </authorList>
    </citation>
    <scope>NUCLEOTIDE SEQUENCE [LARGE SCALE GENOMIC DNA]</scope>
    <source>
        <strain evidence="15 16">B7</strain>
    </source>
</reference>
<sequence length="530" mass="59319">CTFYLAGIIFCGPLYSPFVDASFFVFFFCFSFYSSFHLCFHLMCFLEEEEDGVCDAMGNDEIFEDLFISDTEPEELYEELGPIGVGNYGSVIKARNRQTQAIAAIKLVLLVDKDERDFVQKEISILKKCVHPNIVRYYGAHKSLSKLWIVMEYCEGGSVDMVYKVLRHPLPENLIAYVCRQVLLGLQYLHANRKIHRDIKGGNILLTRDGDVKLADFGVSTELSHSLSRRNTFVGTLLWMSPEAILELDYDEKADLWSLGITLIEMAEGAPPYIDTHPARALFMIPKVDPPMLHDKDRWSPQMALFLKRLLIKDYRLRPTATAMLNDPFVAPENIGTKEQMKAVIDEVLAKKEAMSPQRLHGETNSSATFVERTSTDSDGEDGVTNDTCPSGRAPAGAKVPANTSPVAMEAIDITGAHLFFHDGTLLPLPMLSTHDIGFDELGLGREGIGPFAKPVPDAESLLVPPEQRSTALHGSGGLAYTMHVTQTLKSMLYYHKQLPFFREVTDAEAIKSKELQLKYGSILKSIYRL</sequence>
<evidence type="ECO:0000256" key="12">
    <source>
        <dbReference type="PROSITE-ProRule" id="PRU10141"/>
    </source>
</evidence>
<evidence type="ECO:0000313" key="16">
    <source>
        <dbReference type="Proteomes" id="UP000007350"/>
    </source>
</evidence>
<dbReference type="SUPFAM" id="SSF56112">
    <property type="entry name" value="Protein kinase-like (PK-like)"/>
    <property type="match status" value="1"/>
</dbReference>
<evidence type="ECO:0000256" key="6">
    <source>
        <dbReference type="ARBA" id="ARBA00022679"/>
    </source>
</evidence>
<dbReference type="Gene3D" id="1.10.510.10">
    <property type="entry name" value="Transferase(Phosphotransferase) domain 1"/>
    <property type="match status" value="1"/>
</dbReference>
<evidence type="ECO:0000256" key="2">
    <source>
        <dbReference type="ARBA" id="ARBA00008874"/>
    </source>
</evidence>
<evidence type="ECO:0000256" key="11">
    <source>
        <dbReference type="ARBA" id="ARBA00048679"/>
    </source>
</evidence>
<name>K2NJZ4_TRYCR</name>
<evidence type="ECO:0000256" key="5">
    <source>
        <dbReference type="ARBA" id="ARBA00022527"/>
    </source>
</evidence>
<dbReference type="Pfam" id="PF00069">
    <property type="entry name" value="Pkinase"/>
    <property type="match status" value="1"/>
</dbReference>
<dbReference type="PANTHER" id="PTHR48012:SF10">
    <property type="entry name" value="FI20177P1"/>
    <property type="match status" value="1"/>
</dbReference>
<evidence type="ECO:0000256" key="1">
    <source>
        <dbReference type="ARBA" id="ARBA00004496"/>
    </source>
</evidence>
<dbReference type="Proteomes" id="UP000007350">
    <property type="component" value="Unassembled WGS sequence"/>
</dbReference>
<dbReference type="PROSITE" id="PS00107">
    <property type="entry name" value="PROTEIN_KINASE_ATP"/>
    <property type="match status" value="1"/>
</dbReference>